<feature type="domain" description="3-dehydroquinate synthase N-terminal" evidence="18">
    <location>
        <begin position="65"/>
        <end position="176"/>
    </location>
</feature>
<dbReference type="RefSeq" id="WP_377345696.1">
    <property type="nucleotide sequence ID" value="NZ_JBHLTP010000003.1"/>
</dbReference>
<keyword evidence="15 17" id="KW-0456">Lyase</keyword>
<accession>A0ABV6LLA3</accession>
<organism evidence="20 21">
    <name type="scientific">Pontibacillus salicampi</name>
    <dbReference type="NCBI Taxonomy" id="1449801"/>
    <lineage>
        <taxon>Bacteria</taxon>
        <taxon>Bacillati</taxon>
        <taxon>Bacillota</taxon>
        <taxon>Bacilli</taxon>
        <taxon>Bacillales</taxon>
        <taxon>Bacillaceae</taxon>
        <taxon>Pontibacillus</taxon>
    </lineage>
</organism>
<gene>
    <name evidence="17 20" type="primary">aroB</name>
    <name evidence="20" type="ORF">ACFFGV_06040</name>
</gene>
<name>A0ABV6LLA3_9BACI</name>
<keyword evidence="12 17" id="KW-0862">Zinc</keyword>
<keyword evidence="9 17" id="KW-0028">Amino-acid biosynthesis</keyword>
<comment type="caution">
    <text evidence="20">The sequence shown here is derived from an EMBL/GenBank/DDBJ whole genome shotgun (WGS) entry which is preliminary data.</text>
</comment>
<comment type="subcellular location">
    <subcellularLocation>
        <location evidence="3 17">Cytoplasm</location>
    </subcellularLocation>
</comment>
<keyword evidence="21" id="KW-1185">Reference proteome</keyword>
<dbReference type="EC" id="4.2.3.4" evidence="6 17"/>
<dbReference type="Pfam" id="PF01761">
    <property type="entry name" value="DHQ_synthase"/>
    <property type="match status" value="1"/>
</dbReference>
<dbReference type="GO" id="GO:0003856">
    <property type="term" value="F:3-dehydroquinate synthase activity"/>
    <property type="evidence" value="ECO:0007669"/>
    <property type="project" value="UniProtKB-EC"/>
</dbReference>
<keyword evidence="13 17" id="KW-0520">NAD</keyword>
<dbReference type="PANTHER" id="PTHR43622">
    <property type="entry name" value="3-DEHYDROQUINATE SYNTHASE"/>
    <property type="match status" value="1"/>
</dbReference>
<feature type="binding site" evidence="17">
    <location>
        <position position="243"/>
    </location>
    <ligand>
        <name>Zn(2+)</name>
        <dbReference type="ChEBI" id="CHEBI:29105"/>
    </ligand>
</feature>
<keyword evidence="14 17" id="KW-0057">Aromatic amino acid biosynthesis</keyword>
<dbReference type="InterPro" id="IPR050071">
    <property type="entry name" value="Dehydroquinate_synthase"/>
</dbReference>
<dbReference type="Proteomes" id="UP001589836">
    <property type="component" value="Unassembled WGS sequence"/>
</dbReference>
<keyword evidence="10 17" id="KW-0479">Metal-binding</keyword>
<evidence type="ECO:0000256" key="15">
    <source>
        <dbReference type="ARBA" id="ARBA00023239"/>
    </source>
</evidence>
<feature type="binding site" evidence="17">
    <location>
        <begin position="103"/>
        <end position="107"/>
    </location>
    <ligand>
        <name>NAD(+)</name>
        <dbReference type="ChEBI" id="CHEBI:57540"/>
    </ligand>
</feature>
<dbReference type="CDD" id="cd08195">
    <property type="entry name" value="DHQS"/>
    <property type="match status" value="1"/>
</dbReference>
<evidence type="ECO:0000256" key="6">
    <source>
        <dbReference type="ARBA" id="ARBA00013031"/>
    </source>
</evidence>
<feature type="binding site" evidence="17">
    <location>
        <position position="139"/>
    </location>
    <ligand>
        <name>NAD(+)</name>
        <dbReference type="ChEBI" id="CHEBI:57540"/>
    </ligand>
</feature>
<dbReference type="Pfam" id="PF24621">
    <property type="entry name" value="DHQS_C"/>
    <property type="match status" value="1"/>
</dbReference>
<evidence type="ECO:0000313" key="20">
    <source>
        <dbReference type="EMBL" id="MFC0523156.1"/>
    </source>
</evidence>
<evidence type="ECO:0000313" key="21">
    <source>
        <dbReference type="Proteomes" id="UP001589836"/>
    </source>
</evidence>
<dbReference type="PANTHER" id="PTHR43622:SF7">
    <property type="entry name" value="3-DEHYDROQUINATE SYNTHASE, CHLOROPLASTIC"/>
    <property type="match status" value="1"/>
</dbReference>
<feature type="domain" description="3-dehydroquinate synthase C-terminal" evidence="19">
    <location>
        <begin position="178"/>
        <end position="321"/>
    </location>
</feature>
<dbReference type="InterPro" id="IPR030960">
    <property type="entry name" value="DHQS/DOIS_N"/>
</dbReference>
<comment type="cofactor">
    <cofactor evidence="2 17">
        <name>NAD(+)</name>
        <dbReference type="ChEBI" id="CHEBI:57540"/>
    </cofactor>
</comment>
<comment type="cofactor">
    <cofactor evidence="17">
        <name>Co(2+)</name>
        <dbReference type="ChEBI" id="CHEBI:48828"/>
    </cofactor>
    <cofactor evidence="17">
        <name>Zn(2+)</name>
        <dbReference type="ChEBI" id="CHEBI:29105"/>
    </cofactor>
    <text evidence="17">Binds 1 divalent metal cation per subunit. Can use either Co(2+) or Zn(2+).</text>
</comment>
<evidence type="ECO:0000256" key="8">
    <source>
        <dbReference type="ARBA" id="ARBA00022490"/>
    </source>
</evidence>
<evidence type="ECO:0000256" key="9">
    <source>
        <dbReference type="ARBA" id="ARBA00022605"/>
    </source>
</evidence>
<evidence type="ECO:0000256" key="10">
    <source>
        <dbReference type="ARBA" id="ARBA00022723"/>
    </source>
</evidence>
<comment type="caution">
    <text evidence="17">Lacks conserved residue(s) required for the propagation of feature annotation.</text>
</comment>
<evidence type="ECO:0000256" key="3">
    <source>
        <dbReference type="ARBA" id="ARBA00004496"/>
    </source>
</evidence>
<evidence type="ECO:0000256" key="11">
    <source>
        <dbReference type="ARBA" id="ARBA00022741"/>
    </source>
</evidence>
<dbReference type="InterPro" id="IPR016037">
    <property type="entry name" value="DHQ_synth_AroB"/>
</dbReference>
<evidence type="ECO:0000259" key="19">
    <source>
        <dbReference type="Pfam" id="PF24621"/>
    </source>
</evidence>
<dbReference type="InterPro" id="IPR030963">
    <property type="entry name" value="DHQ_synth_fam"/>
</dbReference>
<feature type="binding site" evidence="17">
    <location>
        <position position="181"/>
    </location>
    <ligand>
        <name>Zn(2+)</name>
        <dbReference type="ChEBI" id="CHEBI:29105"/>
    </ligand>
</feature>
<dbReference type="PIRSF" id="PIRSF001455">
    <property type="entry name" value="DHQ_synth"/>
    <property type="match status" value="1"/>
</dbReference>
<evidence type="ECO:0000256" key="4">
    <source>
        <dbReference type="ARBA" id="ARBA00004661"/>
    </source>
</evidence>
<comment type="pathway">
    <text evidence="4 17">Metabolic intermediate biosynthesis; chorismate biosynthesis; chorismate from D-erythrose 4-phosphate and phosphoenolpyruvate: step 2/7.</text>
</comment>
<dbReference type="Gene3D" id="3.40.50.1970">
    <property type="match status" value="1"/>
</dbReference>
<evidence type="ECO:0000256" key="16">
    <source>
        <dbReference type="ARBA" id="ARBA00023285"/>
    </source>
</evidence>
<sequence length="361" mass="40865">MEHLTISTEDSHYPVFIGEGIRHQIEQLLPESYDKIMVITDCTVEELYLKDLEDAISPNRDVFSFAVPAGEKSKQLDLFFECHTKAIENGLNRRSVILALGGGVVGDLAGFVASTFMRGIDYVQIPTTILAHDSSVGGKVAVNHPLGKNMIGNFHQPKAVVYDTQTLLSLPPVEWRSGMAEVMKHAFLADKDMLKQCLQLPHFQKVTNETLITLLKKGIQIKAKYVQKDEKEQGIRRYLNLGHTLGHALEAEAGYTHLSHGEAVAIGMDFALFLSQKYVSNASFPISEYRNWLTKQNYPTTVLENYYIPSLIERMKSDKKNEDEQIRMVLLEEIGKPMVFPFQIDTLQNELQAYRNEVKNF</sequence>
<feature type="binding site" evidence="17">
    <location>
        <position position="148"/>
    </location>
    <ligand>
        <name>NAD(+)</name>
        <dbReference type="ChEBI" id="CHEBI:57540"/>
    </ligand>
</feature>
<keyword evidence="8 17" id="KW-0963">Cytoplasm</keyword>
<protein>
    <recommendedName>
        <fullName evidence="7 17">3-dehydroquinate synthase</fullName>
        <shortName evidence="17">DHQS</shortName>
        <ecNumber evidence="6 17">4.2.3.4</ecNumber>
    </recommendedName>
</protein>
<evidence type="ECO:0000256" key="2">
    <source>
        <dbReference type="ARBA" id="ARBA00001911"/>
    </source>
</evidence>
<proteinExistence type="inferred from homology"/>
<comment type="function">
    <text evidence="17">Catalyzes the conversion of 3-deoxy-D-arabino-heptulosonate 7-phosphate (DAHP) to dehydroquinate (DHQ).</text>
</comment>
<comment type="similarity">
    <text evidence="5 17">Belongs to the sugar phosphate cyclases superfamily. Dehydroquinate synthase family.</text>
</comment>
<dbReference type="NCBIfam" id="TIGR01357">
    <property type="entry name" value="aroB"/>
    <property type="match status" value="1"/>
</dbReference>
<comment type="catalytic activity">
    <reaction evidence="1 17">
        <text>7-phospho-2-dehydro-3-deoxy-D-arabino-heptonate = 3-dehydroquinate + phosphate</text>
        <dbReference type="Rhea" id="RHEA:21968"/>
        <dbReference type="ChEBI" id="CHEBI:32364"/>
        <dbReference type="ChEBI" id="CHEBI:43474"/>
        <dbReference type="ChEBI" id="CHEBI:58394"/>
        <dbReference type="EC" id="4.2.3.4"/>
    </reaction>
</comment>
<dbReference type="InterPro" id="IPR056179">
    <property type="entry name" value="DHQS_C"/>
</dbReference>
<evidence type="ECO:0000259" key="18">
    <source>
        <dbReference type="Pfam" id="PF01761"/>
    </source>
</evidence>
<dbReference type="EMBL" id="JBHLTP010000003">
    <property type="protein sequence ID" value="MFC0523156.1"/>
    <property type="molecule type" value="Genomic_DNA"/>
</dbReference>
<evidence type="ECO:0000256" key="13">
    <source>
        <dbReference type="ARBA" id="ARBA00023027"/>
    </source>
</evidence>
<evidence type="ECO:0000256" key="5">
    <source>
        <dbReference type="ARBA" id="ARBA00005412"/>
    </source>
</evidence>
<evidence type="ECO:0000256" key="1">
    <source>
        <dbReference type="ARBA" id="ARBA00001393"/>
    </source>
</evidence>
<keyword evidence="16 17" id="KW-0170">Cobalt</keyword>
<evidence type="ECO:0000256" key="17">
    <source>
        <dbReference type="HAMAP-Rule" id="MF_00110"/>
    </source>
</evidence>
<dbReference type="SUPFAM" id="SSF56796">
    <property type="entry name" value="Dehydroquinate synthase-like"/>
    <property type="match status" value="1"/>
</dbReference>
<evidence type="ECO:0000256" key="14">
    <source>
        <dbReference type="ARBA" id="ARBA00023141"/>
    </source>
</evidence>
<reference evidence="20 21" key="1">
    <citation type="submission" date="2024-09" db="EMBL/GenBank/DDBJ databases">
        <authorList>
            <person name="Sun Q."/>
            <person name="Mori K."/>
        </authorList>
    </citation>
    <scope>NUCLEOTIDE SEQUENCE [LARGE SCALE GENOMIC DNA]</scope>
    <source>
        <strain evidence="20 21">NCAIM B.02529</strain>
    </source>
</reference>
<feature type="binding site" evidence="17">
    <location>
        <begin position="127"/>
        <end position="128"/>
    </location>
    <ligand>
        <name>NAD(+)</name>
        <dbReference type="ChEBI" id="CHEBI:57540"/>
    </ligand>
</feature>
<keyword evidence="11 17" id="KW-0547">Nucleotide-binding</keyword>
<evidence type="ECO:0000256" key="12">
    <source>
        <dbReference type="ARBA" id="ARBA00022833"/>
    </source>
</evidence>
<dbReference type="Gene3D" id="1.20.1090.10">
    <property type="entry name" value="Dehydroquinate synthase-like - alpha domain"/>
    <property type="match status" value="1"/>
</dbReference>
<evidence type="ECO:0000256" key="7">
    <source>
        <dbReference type="ARBA" id="ARBA00017684"/>
    </source>
</evidence>
<feature type="binding site" evidence="17">
    <location>
        <position position="260"/>
    </location>
    <ligand>
        <name>Zn(2+)</name>
        <dbReference type="ChEBI" id="CHEBI:29105"/>
    </ligand>
</feature>
<dbReference type="HAMAP" id="MF_00110">
    <property type="entry name" value="DHQ_synthase"/>
    <property type="match status" value="1"/>
</dbReference>